<evidence type="ECO:0000256" key="1">
    <source>
        <dbReference type="ARBA" id="ARBA00001966"/>
    </source>
</evidence>
<comment type="similarity">
    <text evidence="2">Belongs to the aconitase/IPM isomerase family.</text>
</comment>
<feature type="domain" description="Aconitase A/isopropylmalate dehydratase small subunit swivel" evidence="7">
    <location>
        <begin position="643"/>
        <end position="688"/>
    </location>
</feature>
<dbReference type="GO" id="GO:0006099">
    <property type="term" value="P:tricarboxylic acid cycle"/>
    <property type="evidence" value="ECO:0007669"/>
    <property type="project" value="TreeGrafter"/>
</dbReference>
<evidence type="ECO:0000256" key="3">
    <source>
        <dbReference type="ARBA" id="ARBA00022723"/>
    </source>
</evidence>
<dbReference type="Gene3D" id="3.30.499.10">
    <property type="entry name" value="Aconitase, domain 3"/>
    <property type="match status" value="2"/>
</dbReference>
<reference evidence="8 9" key="1">
    <citation type="submission" date="2020-01" db="EMBL/GenBank/DDBJ databases">
        <title>Bactrocera dorsalis gut bacteria genome.</title>
        <authorList>
            <person name="Zhang H."/>
            <person name="Cai Z."/>
        </authorList>
    </citation>
    <scope>NUCLEOTIDE SEQUENCE [LARGE SCALE GENOMIC DNA]</scope>
    <source>
        <strain evidence="8 9">BD177</strain>
    </source>
</reference>
<keyword evidence="3" id="KW-0479">Metal-binding</keyword>
<evidence type="ECO:0000256" key="2">
    <source>
        <dbReference type="ARBA" id="ARBA00007185"/>
    </source>
</evidence>
<organism evidence="8 9">
    <name type="scientific">Klebsiella michiganensis</name>
    <dbReference type="NCBI Taxonomy" id="1134687"/>
    <lineage>
        <taxon>Bacteria</taxon>
        <taxon>Pseudomonadati</taxon>
        <taxon>Pseudomonadota</taxon>
        <taxon>Gammaproteobacteria</taxon>
        <taxon>Enterobacterales</taxon>
        <taxon>Enterobacteriaceae</taxon>
        <taxon>Klebsiella/Raoultella group</taxon>
        <taxon>Klebsiella</taxon>
    </lineage>
</organism>
<dbReference type="InterPro" id="IPR036008">
    <property type="entry name" value="Aconitase_4Fe-4S_dom"/>
</dbReference>
<evidence type="ECO:0000313" key="8">
    <source>
        <dbReference type="EMBL" id="QHS47171.1"/>
    </source>
</evidence>
<keyword evidence="5" id="KW-0411">Iron-sulfur</keyword>
<dbReference type="InterPro" id="IPR050926">
    <property type="entry name" value="Aconitase/IPM_isomerase"/>
</dbReference>
<dbReference type="Gene3D" id="3.20.19.10">
    <property type="entry name" value="Aconitase, domain 4"/>
    <property type="match status" value="1"/>
</dbReference>
<gene>
    <name evidence="8" type="ORF">GW952_16935</name>
</gene>
<dbReference type="PANTHER" id="PTHR43160">
    <property type="entry name" value="ACONITATE HYDRATASE B"/>
    <property type="match status" value="1"/>
</dbReference>
<proteinExistence type="inferred from homology"/>
<evidence type="ECO:0000259" key="7">
    <source>
        <dbReference type="Pfam" id="PF00694"/>
    </source>
</evidence>
<dbReference type="Pfam" id="PF00694">
    <property type="entry name" value="Aconitase_C"/>
    <property type="match status" value="1"/>
</dbReference>
<dbReference type="SUPFAM" id="SSF53732">
    <property type="entry name" value="Aconitase iron-sulfur domain"/>
    <property type="match status" value="1"/>
</dbReference>
<dbReference type="InterPro" id="IPR015932">
    <property type="entry name" value="Aconitase_dom2"/>
</dbReference>
<dbReference type="EMBL" id="CP048108">
    <property type="protein sequence ID" value="QHS47171.1"/>
    <property type="molecule type" value="Genomic_DNA"/>
</dbReference>
<sequence length="766" mass="83513">MIKLYDHGVYISHQHGIIAADKGSVAVEKHEARKGTISRSILSAHNTSGDEHKLKIKFDSMASHDITFVGIIQTAKASGMERFPLPYVLTNCHNSLCAVGGTINSDDHIFGLSSAQKYGGIYVPPHISVIHQYMREMMAGGGKMILGSDSHTRYGALGTMAVGEGGGELVKQLLGETWDIDYPEIVAVYLTGKPSPGVGPQDIALAIIGAVFERGYVKNKVMEFVGPGVATMSTDFRNSVDVMTTETTCLSSIWQTDEETKNYLRIHGREQDYCPLSAKDMAYYDGCIEVNLSAIKPMIALPFHPANVYEIDTLNENLQDILHEVEIAADNISQGRARFSLLDKVEHGKLRIQQGIIAGCAGGNYVNVVEAANALKNHACGDNAFSLAIYPSSQPVLLDLTKKGITTALLSAGAIMRTAFCGPCFGAGDTPMHNGLSIRHTTRNFPNREGSKPGNGQMSAVALMDARSIAATAANGGVLTSASALDCWEDIPPYEFDASPYRSRVYQGFIKGASRQSLIYGPNIKDWPEMSELTDNILLNVTSKIMDPVTTTDELIPSGETSSFRSNPLGLAEFTLSRRDPGYVGRSKKIAALEKLRIEGDDPCRLDPQLEAVFSRIRQLPGQENITLEQTEIGSMVYAVKPGDGSAREQAASCQRVLGGLANIAQQYATKRYRSNVINWGMLPLQMKALPEFEVGDFIYIPGIRSALETDLRQITAFVIGHDRPIKEISLYMEGLTSAEREIIKAGSLINYNKLRLTKPTISKRY</sequence>
<evidence type="ECO:0000256" key="5">
    <source>
        <dbReference type="ARBA" id="ARBA00023014"/>
    </source>
</evidence>
<dbReference type="AlphaFoldDB" id="A0A6P1UW70"/>
<dbReference type="RefSeq" id="WP_162122011.1">
    <property type="nucleotide sequence ID" value="NZ_CP048108.1"/>
</dbReference>
<dbReference type="InterPro" id="IPR015931">
    <property type="entry name" value="Acnase/IPM_dHydase_lsu_aba_1/3"/>
</dbReference>
<dbReference type="Pfam" id="PF00330">
    <property type="entry name" value="Aconitase"/>
    <property type="match status" value="1"/>
</dbReference>
<dbReference type="GO" id="GO:0051539">
    <property type="term" value="F:4 iron, 4 sulfur cluster binding"/>
    <property type="evidence" value="ECO:0007669"/>
    <property type="project" value="TreeGrafter"/>
</dbReference>
<dbReference type="InterPro" id="IPR000573">
    <property type="entry name" value="AconitaseA/IPMdHydase_ssu_swvl"/>
</dbReference>
<evidence type="ECO:0000256" key="4">
    <source>
        <dbReference type="ARBA" id="ARBA00023004"/>
    </source>
</evidence>
<dbReference type="SUPFAM" id="SSF52016">
    <property type="entry name" value="LeuD/IlvD-like"/>
    <property type="match status" value="1"/>
</dbReference>
<comment type="cofactor">
    <cofactor evidence="1">
        <name>[4Fe-4S] cluster</name>
        <dbReference type="ChEBI" id="CHEBI:49883"/>
    </cofactor>
</comment>
<dbReference type="NCBIfam" id="NF008503">
    <property type="entry name" value="PRK11413.1"/>
    <property type="match status" value="1"/>
</dbReference>
<name>A0A6P1UW70_9ENTR</name>
<dbReference type="GO" id="GO:0005829">
    <property type="term" value="C:cytosol"/>
    <property type="evidence" value="ECO:0007669"/>
    <property type="project" value="TreeGrafter"/>
</dbReference>
<dbReference type="PANTHER" id="PTHR43160:SF3">
    <property type="entry name" value="ACONITATE HYDRATASE, MITOCHONDRIAL"/>
    <property type="match status" value="1"/>
</dbReference>
<evidence type="ECO:0000313" key="9">
    <source>
        <dbReference type="Proteomes" id="UP000464389"/>
    </source>
</evidence>
<accession>A0A6P1UW70</accession>
<keyword evidence="4" id="KW-0408">Iron</keyword>
<dbReference type="GO" id="GO:0046872">
    <property type="term" value="F:metal ion binding"/>
    <property type="evidence" value="ECO:0007669"/>
    <property type="project" value="UniProtKB-KW"/>
</dbReference>
<dbReference type="Gene3D" id="3.40.1060.10">
    <property type="entry name" value="Aconitase, Domain 2"/>
    <property type="match status" value="1"/>
</dbReference>
<dbReference type="InterPro" id="IPR001030">
    <property type="entry name" value="Acoase/IPM_deHydtase_lsu_aba"/>
</dbReference>
<dbReference type="Proteomes" id="UP000464389">
    <property type="component" value="Chromosome"/>
</dbReference>
<protein>
    <submittedName>
        <fullName evidence="8">Hydratase</fullName>
    </submittedName>
</protein>
<evidence type="ECO:0000259" key="6">
    <source>
        <dbReference type="Pfam" id="PF00330"/>
    </source>
</evidence>
<dbReference type="InterPro" id="IPR015928">
    <property type="entry name" value="Aconitase/3IPM_dehydase_swvl"/>
</dbReference>
<feature type="domain" description="Aconitase/3-isopropylmalate dehydratase large subunit alpha/beta/alpha" evidence="6">
    <location>
        <begin position="40"/>
        <end position="470"/>
    </location>
</feature>
<dbReference type="GO" id="GO:0003994">
    <property type="term" value="F:aconitate hydratase activity"/>
    <property type="evidence" value="ECO:0007669"/>
    <property type="project" value="TreeGrafter"/>
</dbReference>